<feature type="transmembrane region" description="Helical" evidence="1">
    <location>
        <begin position="156"/>
        <end position="174"/>
    </location>
</feature>
<feature type="transmembrane region" description="Helical" evidence="1">
    <location>
        <begin position="195"/>
        <end position="220"/>
    </location>
</feature>
<feature type="transmembrane region" description="Helical" evidence="1">
    <location>
        <begin position="98"/>
        <end position="120"/>
    </location>
</feature>
<dbReference type="AlphaFoldDB" id="A0A9K3CTG8"/>
<keyword evidence="1" id="KW-0812">Transmembrane</keyword>
<keyword evidence="3" id="KW-1185">Reference proteome</keyword>
<sequence>MCITMAVTLVYDYMTDSYDWSDPYTVLETNATLAWLTGGFTAYVPVTTISHFLSLSISLSLSPLPTPILPGGFTAYVPVIMSMVYVQVFRGVIKPRTYSAVFSVGVVCSIVIVILGLLNYGNEYKYNMEMYALGRETFYYDGYVYLWEDHMDVINVRYGLIILLAICQMIVIVMRGMAKLTANQGPRQQKKRCHVIIFILFLSLFIYIYVCVCVCVLPSVSHPAT</sequence>
<evidence type="ECO:0000256" key="1">
    <source>
        <dbReference type="SAM" id="Phobius"/>
    </source>
</evidence>
<feature type="transmembrane region" description="Helical" evidence="1">
    <location>
        <begin position="68"/>
        <end position="86"/>
    </location>
</feature>
<evidence type="ECO:0000313" key="3">
    <source>
        <dbReference type="Proteomes" id="UP000265618"/>
    </source>
</evidence>
<protein>
    <submittedName>
        <fullName evidence="2">Uncharacterized protein</fullName>
    </submittedName>
</protein>
<dbReference type="EMBL" id="BDIP01000878">
    <property type="protein sequence ID" value="GIQ82968.1"/>
    <property type="molecule type" value="Genomic_DNA"/>
</dbReference>
<evidence type="ECO:0000313" key="2">
    <source>
        <dbReference type="EMBL" id="GIQ82968.1"/>
    </source>
</evidence>
<comment type="caution">
    <text evidence="2">The sequence shown here is derived from an EMBL/GenBank/DDBJ whole genome shotgun (WGS) entry which is preliminary data.</text>
</comment>
<name>A0A9K3CTG8_9EUKA</name>
<proteinExistence type="predicted"/>
<dbReference type="Proteomes" id="UP000265618">
    <property type="component" value="Unassembled WGS sequence"/>
</dbReference>
<keyword evidence="1" id="KW-1133">Transmembrane helix</keyword>
<organism evidence="2 3">
    <name type="scientific">Kipferlia bialata</name>
    <dbReference type="NCBI Taxonomy" id="797122"/>
    <lineage>
        <taxon>Eukaryota</taxon>
        <taxon>Metamonada</taxon>
        <taxon>Carpediemonas-like organisms</taxon>
        <taxon>Kipferlia</taxon>
    </lineage>
</organism>
<gene>
    <name evidence="2" type="ORF">KIPB_004203</name>
</gene>
<reference evidence="2 3" key="1">
    <citation type="journal article" date="2018" name="PLoS ONE">
        <title>The draft genome of Kipferlia bialata reveals reductive genome evolution in fornicate parasites.</title>
        <authorList>
            <person name="Tanifuji G."/>
            <person name="Takabayashi S."/>
            <person name="Kume K."/>
            <person name="Takagi M."/>
            <person name="Nakayama T."/>
            <person name="Kamikawa R."/>
            <person name="Inagaki Y."/>
            <person name="Hashimoto T."/>
        </authorList>
    </citation>
    <scope>NUCLEOTIDE SEQUENCE [LARGE SCALE GENOMIC DNA]</scope>
    <source>
        <strain evidence="2">NY0173</strain>
    </source>
</reference>
<accession>A0A9K3CTG8</accession>
<keyword evidence="1" id="KW-0472">Membrane</keyword>